<dbReference type="RefSeq" id="WP_066386876.1">
    <property type="nucleotide sequence ID" value="NZ_CP036246.2"/>
</dbReference>
<dbReference type="AlphaFoldDB" id="A0A5C2HJL2"/>
<dbReference type="EMBL" id="CP036246">
    <property type="protein sequence ID" value="QEP41272.1"/>
    <property type="molecule type" value="Genomic_DNA"/>
</dbReference>
<proteinExistence type="predicted"/>
<protein>
    <recommendedName>
        <fullName evidence="3">Phosphoribosyltransferase</fullName>
    </recommendedName>
</protein>
<sequence length="241" mass="27804">MIDFTKFKIDIYTNKETPIIDNTNLSYIEKETIDDLFVKIYYDKIEIGRGVILDFYKEFENIGENGNIITKIKTFSSNGNIYERFTNYGQKIYKLKYLKSPPIKKEERKVFIKFFADEMNTYVKEIINKYKNIKLSYISSSSLIPDEIVNQIKELSSLEVANIIIKNGGQDSKSIETFKAGVENSSSKYTLNESLLSLSDQYIIIDDVMGNGSSIATILKKLYDKTNKLNFFLIVAKDVKI</sequence>
<name>A0A5C2HJL2_9BACT</name>
<organism evidence="1 2">
    <name type="scientific">Arcobacter porcinus</name>
    <dbReference type="NCBI Taxonomy" id="1935204"/>
    <lineage>
        <taxon>Bacteria</taxon>
        <taxon>Pseudomonadati</taxon>
        <taxon>Campylobacterota</taxon>
        <taxon>Epsilonproteobacteria</taxon>
        <taxon>Campylobacterales</taxon>
        <taxon>Arcobacteraceae</taxon>
        <taxon>Arcobacter</taxon>
    </lineage>
</organism>
<dbReference type="KEGG" id="apoc:APORC_1706"/>
<reference evidence="1 2" key="2">
    <citation type="submission" date="2019-09" db="EMBL/GenBank/DDBJ databases">
        <title>Taxonomic note: a critical rebuttal of the proposed division of the genus Arcobacter into six genera, emended descriptions of Arcobacter anaerophilus and the genus Arcobacter, and an assessment of genus-level boundaries for Epsilonproteobacteria using in silico genomic comparator tools.</title>
        <authorList>
            <person name="On S.L.W."/>
            <person name="Miller W.G."/>
            <person name="Biggs P."/>
            <person name="Cornelius A."/>
            <person name="Vandamme P."/>
        </authorList>
    </citation>
    <scope>NUCLEOTIDE SEQUENCE [LARGE SCALE GENOMIC DNA]</scope>
    <source>
        <strain evidence="1 2">CCUG 56899</strain>
    </source>
</reference>
<dbReference type="Proteomes" id="UP000322644">
    <property type="component" value="Chromosome"/>
</dbReference>
<evidence type="ECO:0000313" key="1">
    <source>
        <dbReference type="EMBL" id="QEP41272.1"/>
    </source>
</evidence>
<gene>
    <name evidence="1" type="ORF">APORC_1706</name>
</gene>
<accession>A0A5C2HJL2</accession>
<evidence type="ECO:0008006" key="3">
    <source>
        <dbReference type="Google" id="ProtNLM"/>
    </source>
</evidence>
<evidence type="ECO:0000313" key="2">
    <source>
        <dbReference type="Proteomes" id="UP000322644"/>
    </source>
</evidence>
<reference evidence="1 2" key="1">
    <citation type="submission" date="2019-09" db="EMBL/GenBank/DDBJ databases">
        <title>Complete genome sequencing of four Arcobacter species reveals a diverse suite of mobile elements.</title>
        <authorList>
            <person name="Miller W.G."/>
            <person name="Yee E."/>
            <person name="Bono J.L."/>
        </authorList>
    </citation>
    <scope>NUCLEOTIDE SEQUENCE [LARGE SCALE GENOMIC DNA]</scope>
    <source>
        <strain evidence="1 2">CCUG 56899</strain>
    </source>
</reference>